<accession>A0A087DPV8</accession>
<dbReference type="STRING" id="762211.BSTEL_0279"/>
<sequence length="71" mass="7438">MDAAAVANGAERTMARVRSDGTVDDEAVAGADETVDEVVVVLSLRYGSECHIGYRVGYGTARGMLGTLECE</sequence>
<keyword evidence="2" id="KW-1185">Reference proteome</keyword>
<dbReference type="RefSeq" id="WP_034528391.1">
    <property type="nucleotide sequence ID" value="NZ_JGZP01000012.1"/>
</dbReference>
<evidence type="ECO:0000313" key="2">
    <source>
        <dbReference type="Proteomes" id="UP000029004"/>
    </source>
</evidence>
<dbReference type="AlphaFoldDB" id="A0A087DPV8"/>
<comment type="caution">
    <text evidence="1">The sequence shown here is derived from an EMBL/GenBank/DDBJ whole genome shotgun (WGS) entry which is preliminary data.</text>
</comment>
<proteinExistence type="predicted"/>
<reference evidence="1 2" key="1">
    <citation type="submission" date="2014-03" db="EMBL/GenBank/DDBJ databases">
        <title>Genomics of Bifidobacteria.</title>
        <authorList>
            <person name="Ventura M."/>
            <person name="Milani C."/>
            <person name="Lugli G.A."/>
        </authorList>
    </citation>
    <scope>NUCLEOTIDE SEQUENCE [LARGE SCALE GENOMIC DNA]</scope>
    <source>
        <strain evidence="1 2">DSM 23968</strain>
    </source>
</reference>
<dbReference type="Proteomes" id="UP000029004">
    <property type="component" value="Unassembled WGS sequence"/>
</dbReference>
<organism evidence="1 2">
    <name type="scientific">Bifidobacterium stellenboschense</name>
    <dbReference type="NCBI Taxonomy" id="762211"/>
    <lineage>
        <taxon>Bacteria</taxon>
        <taxon>Bacillati</taxon>
        <taxon>Actinomycetota</taxon>
        <taxon>Actinomycetes</taxon>
        <taxon>Bifidobacteriales</taxon>
        <taxon>Bifidobacteriaceae</taxon>
        <taxon>Bifidobacterium</taxon>
    </lineage>
</organism>
<evidence type="ECO:0000313" key="1">
    <source>
        <dbReference type="EMBL" id="KFI97558.1"/>
    </source>
</evidence>
<gene>
    <name evidence="1" type="ORF">BSTEL_0279</name>
</gene>
<protein>
    <submittedName>
        <fullName evidence="1">Uncharacterized protein</fullName>
    </submittedName>
</protein>
<dbReference type="EMBL" id="JGZP01000012">
    <property type="protein sequence ID" value="KFI97558.1"/>
    <property type="molecule type" value="Genomic_DNA"/>
</dbReference>
<name>A0A087DPV8_9BIFI</name>